<name>A0ABT2A836_9BURK</name>
<evidence type="ECO:0000259" key="1">
    <source>
        <dbReference type="Pfam" id="PF01814"/>
    </source>
</evidence>
<dbReference type="InterPro" id="IPR012312">
    <property type="entry name" value="Hemerythrin-like"/>
</dbReference>
<reference evidence="2 3" key="1">
    <citation type="submission" date="2022-08" db="EMBL/GenBank/DDBJ databases">
        <title>Reclassification of Massilia species as members of the genera Telluria, Duganella, Pseudoduganella, Mokoshia gen. nov. and Zemynaea gen. nov. using orthogonal and non-orthogonal genome-based approaches.</title>
        <authorList>
            <person name="Bowman J.P."/>
        </authorList>
    </citation>
    <scope>NUCLEOTIDE SEQUENCE [LARGE SCALE GENOMIC DNA]</scope>
    <source>
        <strain evidence="2 3">LMG 28164</strain>
    </source>
</reference>
<dbReference type="PANTHER" id="PTHR35585">
    <property type="entry name" value="HHE DOMAIN PROTEIN (AFU_ORTHOLOGUE AFUA_4G00730)"/>
    <property type="match status" value="1"/>
</dbReference>
<dbReference type="Pfam" id="PF01814">
    <property type="entry name" value="Hemerythrin"/>
    <property type="match status" value="1"/>
</dbReference>
<dbReference type="Gene3D" id="1.20.120.520">
    <property type="entry name" value="nmb1532 protein domain like"/>
    <property type="match status" value="1"/>
</dbReference>
<feature type="domain" description="Hemerythrin-like" evidence="1">
    <location>
        <begin position="28"/>
        <end position="146"/>
    </location>
</feature>
<accession>A0ABT2A836</accession>
<sequence>MTTKSNATSGNAAKNAAIQAAGITGQDAIALLTADHREVSEMFKQFEELSDRAKASKQKLVQKICNELIAHTQIEEEIFYPAVREDVKDSDDMVDEAVVEHQAAKDLIKQLQEMDPDEDLYDAKVKVLGEEIEHHVKEEEEEMFKQAKKSGLDMVALGQEMAQRKQEILSTL</sequence>
<evidence type="ECO:0000313" key="3">
    <source>
        <dbReference type="Proteomes" id="UP001205560"/>
    </source>
</evidence>
<keyword evidence="3" id="KW-1185">Reference proteome</keyword>
<evidence type="ECO:0000313" key="2">
    <source>
        <dbReference type="EMBL" id="MCS0590332.1"/>
    </source>
</evidence>
<organism evidence="2 3">
    <name type="scientific">Massilia norwichensis</name>
    <dbReference type="NCBI Taxonomy" id="1442366"/>
    <lineage>
        <taxon>Bacteria</taxon>
        <taxon>Pseudomonadati</taxon>
        <taxon>Pseudomonadota</taxon>
        <taxon>Betaproteobacteria</taxon>
        <taxon>Burkholderiales</taxon>
        <taxon>Oxalobacteraceae</taxon>
        <taxon>Telluria group</taxon>
        <taxon>Massilia</taxon>
    </lineage>
</organism>
<dbReference type="Proteomes" id="UP001205560">
    <property type="component" value="Unassembled WGS sequence"/>
</dbReference>
<dbReference type="PANTHER" id="PTHR35585:SF1">
    <property type="entry name" value="HHE DOMAIN PROTEIN (AFU_ORTHOLOGUE AFUA_4G00730)"/>
    <property type="match status" value="1"/>
</dbReference>
<protein>
    <submittedName>
        <fullName evidence="2">Hemerythrin domain-containing protein</fullName>
    </submittedName>
</protein>
<comment type="caution">
    <text evidence="2">The sequence shown here is derived from an EMBL/GenBank/DDBJ whole genome shotgun (WGS) entry which is preliminary data.</text>
</comment>
<proteinExistence type="predicted"/>
<dbReference type="RefSeq" id="WP_258846111.1">
    <property type="nucleotide sequence ID" value="NZ_JANUGX010000015.1"/>
</dbReference>
<dbReference type="EMBL" id="JANUGX010000015">
    <property type="protein sequence ID" value="MCS0590332.1"/>
    <property type="molecule type" value="Genomic_DNA"/>
</dbReference>
<gene>
    <name evidence="2" type="ORF">NX782_14135</name>
</gene>